<dbReference type="GO" id="GO:0032259">
    <property type="term" value="P:methylation"/>
    <property type="evidence" value="ECO:0007669"/>
    <property type="project" value="UniProtKB-KW"/>
</dbReference>
<dbReference type="GO" id="GO:0008168">
    <property type="term" value="F:methyltransferase activity"/>
    <property type="evidence" value="ECO:0007669"/>
    <property type="project" value="UniProtKB-KW"/>
</dbReference>
<sequence length="433" mass="48844">MTIQTPGISRSASMAQQQVGCRLCGTLLRHTFVDLGMSPPCESFITAEQCDQMEPYYPLYAFVCDHCYLVQLKEYFSPADIFTEYAYFSSFATSWVNHARLYCDEITEKLDLNGNSFVVEIASNDGYLLQHFIPKAIPILGIEPAANVAEAARAKGVPTLVEFFGARLAAQLSADGRKADLIIGNNVLAQVPDLNDFVRGMQLLLKPEGVITLEFPHLANLIEHNQFDTIYHEHFSYFSLLTIRYMAHRHHLKVIDVEELPTHGGSLRVYLAHNSSKRKAGPRVAALLKREQAFGLNEIATYEQFSEKTRRTKRDLLSFLIAAKNAGKRICGYGAPGKGNTLLNYCGIGTDFLDFTVDRNPYKHGRFTPGMHIPIFDPSVIDSFKPDYILILPWNFKEEIIRQMQHVVEWGGKFIIPIPHVTLIDPALLTEER</sequence>
<dbReference type="PANTHER" id="PTHR43861:SF5">
    <property type="entry name" value="BLL5978 PROTEIN"/>
    <property type="match status" value="1"/>
</dbReference>
<name>A0A5N1JSR3_9HYPH</name>
<dbReference type="RefSeq" id="WP_151094082.1">
    <property type="nucleotide sequence ID" value="NZ_JBLZNM010000030.1"/>
</dbReference>
<organism evidence="3 4">
    <name type="scientific">Ochrobactrum quorumnocens</name>
    <dbReference type="NCBI Taxonomy" id="271865"/>
    <lineage>
        <taxon>Bacteria</taxon>
        <taxon>Pseudomonadati</taxon>
        <taxon>Pseudomonadota</taxon>
        <taxon>Alphaproteobacteria</taxon>
        <taxon>Hyphomicrobiales</taxon>
        <taxon>Brucellaceae</taxon>
        <taxon>Brucella/Ochrobactrum group</taxon>
        <taxon>Ochrobactrum</taxon>
    </lineage>
</organism>
<dbReference type="Gene3D" id="6.10.250.3100">
    <property type="match status" value="1"/>
</dbReference>
<comment type="caution">
    <text evidence="3">The sequence shown here is derived from an EMBL/GenBank/DDBJ whole genome shotgun (WGS) entry which is preliminary data.</text>
</comment>
<keyword evidence="3" id="KW-0489">Methyltransferase</keyword>
<dbReference type="SUPFAM" id="SSF53335">
    <property type="entry name" value="S-adenosyl-L-methionine-dependent methyltransferases"/>
    <property type="match status" value="1"/>
</dbReference>
<protein>
    <submittedName>
        <fullName evidence="3">Class I SAM-dependent methyltransferase</fullName>
    </submittedName>
</protein>
<evidence type="ECO:0000313" key="4">
    <source>
        <dbReference type="Proteomes" id="UP000327108"/>
    </source>
</evidence>
<evidence type="ECO:0000259" key="1">
    <source>
        <dbReference type="Pfam" id="PF08421"/>
    </source>
</evidence>
<keyword evidence="3" id="KW-0808">Transferase</keyword>
<keyword evidence="4" id="KW-1185">Reference proteome</keyword>
<dbReference type="EMBL" id="VYXQ01000013">
    <property type="protein sequence ID" value="KAA9367252.1"/>
    <property type="molecule type" value="Genomic_DNA"/>
</dbReference>
<dbReference type="Pfam" id="PF13489">
    <property type="entry name" value="Methyltransf_23"/>
    <property type="match status" value="1"/>
</dbReference>
<evidence type="ECO:0000259" key="2">
    <source>
        <dbReference type="Pfam" id="PF08484"/>
    </source>
</evidence>
<dbReference type="InterPro" id="IPR029063">
    <property type="entry name" value="SAM-dependent_MTases_sf"/>
</dbReference>
<evidence type="ECO:0000313" key="3">
    <source>
        <dbReference type="EMBL" id="KAA9367252.1"/>
    </source>
</evidence>
<gene>
    <name evidence="3" type="ORF">F3W84_14105</name>
</gene>
<dbReference type="InterPro" id="IPR038576">
    <property type="entry name" value="Methyltransf_Zn-bd_dom_put_sf"/>
</dbReference>
<dbReference type="Gene3D" id="3.40.50.720">
    <property type="entry name" value="NAD(P)-binding Rossmann-like Domain"/>
    <property type="match status" value="1"/>
</dbReference>
<feature type="domain" description="Methyltransferase putative zinc binding" evidence="1">
    <location>
        <begin position="21"/>
        <end position="82"/>
    </location>
</feature>
<dbReference type="Proteomes" id="UP000327108">
    <property type="component" value="Unassembled WGS sequence"/>
</dbReference>
<dbReference type="AlphaFoldDB" id="A0A5N1JSR3"/>
<reference evidence="3 4" key="1">
    <citation type="submission" date="2019-09" db="EMBL/GenBank/DDBJ databases">
        <title>Biological control of the noxious weed angled onion (Allium triquetrum) thwarted by endophytic bacteria in Victoria, Australia.</title>
        <authorList>
            <person name="Tehranchian P."/>
            <person name="Adair R.J."/>
            <person name="Van T.H."/>
            <person name="Morrison P.D."/>
            <person name="Williams H."/>
            <person name="Lawrie A.C."/>
        </authorList>
    </citation>
    <scope>NUCLEOTIDE SEQUENCE [LARGE SCALE GENOMIC DNA]</scope>
    <source>
        <strain evidence="3 4">RPTAtOch1</strain>
    </source>
</reference>
<dbReference type="PANTHER" id="PTHR43861">
    <property type="entry name" value="TRANS-ACONITATE 2-METHYLTRANSFERASE-RELATED"/>
    <property type="match status" value="1"/>
</dbReference>
<feature type="domain" description="C-methyltransferase" evidence="2">
    <location>
        <begin position="261"/>
        <end position="419"/>
    </location>
</feature>
<proteinExistence type="predicted"/>
<dbReference type="Gene3D" id="3.40.50.150">
    <property type="entry name" value="Vaccinia Virus protein VP39"/>
    <property type="match status" value="1"/>
</dbReference>
<dbReference type="Pfam" id="PF08484">
    <property type="entry name" value="Methyltransf_14"/>
    <property type="match status" value="1"/>
</dbReference>
<dbReference type="InterPro" id="IPR013691">
    <property type="entry name" value="MeTrfase_14"/>
</dbReference>
<dbReference type="Pfam" id="PF08421">
    <property type="entry name" value="Methyltransf_13"/>
    <property type="match status" value="1"/>
</dbReference>
<dbReference type="InterPro" id="IPR013630">
    <property type="entry name" value="Methyltransf_Zn-bd_dom_put"/>
</dbReference>
<accession>A0A5N1JSR3</accession>
<dbReference type="Gene3D" id="6.20.50.110">
    <property type="entry name" value="Methyltransferase, zinc-binding domain"/>
    <property type="match status" value="1"/>
</dbReference>